<reference evidence="3 4" key="1">
    <citation type="journal article" date="2016" name="Nat. Commun.">
        <title>Thousands of microbial genomes shed light on interconnected biogeochemical processes in an aquifer system.</title>
        <authorList>
            <person name="Anantharaman K."/>
            <person name="Brown C.T."/>
            <person name="Hug L.A."/>
            <person name="Sharon I."/>
            <person name="Castelle C.J."/>
            <person name="Probst A.J."/>
            <person name="Thomas B.C."/>
            <person name="Singh A."/>
            <person name="Wilkins M.J."/>
            <person name="Karaoz U."/>
            <person name="Brodie E.L."/>
            <person name="Williams K.H."/>
            <person name="Hubbard S.S."/>
            <person name="Banfield J.F."/>
        </authorList>
    </citation>
    <scope>NUCLEOTIDE SEQUENCE [LARGE SCALE GENOMIC DNA]</scope>
</reference>
<evidence type="ECO:0000256" key="2">
    <source>
        <dbReference type="SAM" id="Phobius"/>
    </source>
</evidence>
<dbReference type="EMBL" id="MGAQ01000001">
    <property type="protein sequence ID" value="OGK51313.1"/>
    <property type="molecule type" value="Genomic_DNA"/>
</dbReference>
<evidence type="ECO:0000256" key="1">
    <source>
        <dbReference type="SAM" id="Coils"/>
    </source>
</evidence>
<organism evidence="3 4">
    <name type="scientific">Candidatus Roizmanbacteria bacterium RIFCSPLOWO2_01_FULL_40_42</name>
    <dbReference type="NCBI Taxonomy" id="1802066"/>
    <lineage>
        <taxon>Bacteria</taxon>
        <taxon>Candidatus Roizmaniibacteriota</taxon>
    </lineage>
</organism>
<evidence type="ECO:0008006" key="5">
    <source>
        <dbReference type="Google" id="ProtNLM"/>
    </source>
</evidence>
<dbReference type="SUPFAM" id="SSF63825">
    <property type="entry name" value="YWTD domain"/>
    <property type="match status" value="1"/>
</dbReference>
<name>A0A1F7J6T9_9BACT</name>
<keyword evidence="2" id="KW-0812">Transmembrane</keyword>
<protein>
    <recommendedName>
        <fullName evidence="5">PPM-type phosphatase domain-containing protein</fullName>
    </recommendedName>
</protein>
<gene>
    <name evidence="3" type="ORF">A3B50_02615</name>
</gene>
<dbReference type="AlphaFoldDB" id="A0A1F7J6T9"/>
<comment type="caution">
    <text evidence="3">The sequence shown here is derived from an EMBL/GenBank/DDBJ whole genome shotgun (WGS) entry which is preliminary data.</text>
</comment>
<feature type="transmembrane region" description="Helical" evidence="2">
    <location>
        <begin position="237"/>
        <end position="256"/>
    </location>
</feature>
<keyword evidence="1" id="KW-0175">Coiled coil</keyword>
<keyword evidence="2" id="KW-0472">Membrane</keyword>
<feature type="coiled-coil region" evidence="1">
    <location>
        <begin position="290"/>
        <end position="339"/>
    </location>
</feature>
<evidence type="ECO:0000313" key="4">
    <source>
        <dbReference type="Proteomes" id="UP000178558"/>
    </source>
</evidence>
<keyword evidence="2" id="KW-1133">Transmembrane helix</keyword>
<evidence type="ECO:0000313" key="3">
    <source>
        <dbReference type="EMBL" id="OGK51313.1"/>
    </source>
</evidence>
<proteinExistence type="predicted"/>
<accession>A0A1F7J6T9</accession>
<dbReference type="Proteomes" id="UP000178558">
    <property type="component" value="Unassembled WGS sequence"/>
</dbReference>
<sequence>MLYANFAAYKKEFAGEEFQGSICENNFFGVLSTEGGLEKEKGEALLRKLASDIAEQKIEHLVDLDAYVTDFCKNENLPASFSFSCGYLTGEVFLLKTIGDGVVYVKRKHIFSNLLEKNLSASGYVENEDSFIFTTDSGSAGYKEALKKIIDKADPAEAAQALVPEIAQKDLKDRVALFVRFENKEPTLTEAEEHLVADPSASTIASQQISEHPNIFKEWLGKAKAELQGQDKKKKTTLILISIILVVFIWSVVLGYQRRTSATLDQRTQETKELVVEKLRQAEDVAFLNLARATALITEAKGDVAALKKELKGKKPNEIADLEKLVAEKEESVLKKEERSFEEYYDLSVEDRNAVGSRLYFDGENTVILDTQSGTAYLLSLSKKSLEKRNASEFRNGDLVVRSDDNIFVLKKGAGIFGIDTENKAKKVVENDKDWGDISAMVTYNKNLYLLDRTKGDVYKYVPAEQGFSEKSSYFKGQDNPNISGANSLAIDLSVHVGFPDAIAKFTSGQKEGFNPTFPEDDTNIIKIITNTDIEKIYAWDKKKSTLYVVNKSGVYERQVNSPIFGKGDDIEVFGANAYILKGSKIYRVSVD</sequence>